<protein>
    <submittedName>
        <fullName evidence="2">Uncharacterized protein</fullName>
    </submittedName>
</protein>
<keyword evidence="3" id="KW-1185">Reference proteome</keyword>
<feature type="compositionally biased region" description="Low complexity" evidence="1">
    <location>
        <begin position="398"/>
        <end position="409"/>
    </location>
</feature>
<comment type="caution">
    <text evidence="2">The sequence shown here is derived from an EMBL/GenBank/DDBJ whole genome shotgun (WGS) entry which is preliminary data.</text>
</comment>
<proteinExistence type="predicted"/>
<dbReference type="AlphaFoldDB" id="A0A8K0W3F3"/>
<dbReference type="OrthoDB" id="3794856at2759"/>
<name>A0A8K0W3F3_9PLEO</name>
<gene>
    <name evidence="2" type="ORF">FB567DRAFT_588699</name>
</gene>
<accession>A0A8K0W3F3</accession>
<dbReference type="EMBL" id="JAGMVJ010000003">
    <property type="protein sequence ID" value="KAH7092420.1"/>
    <property type="molecule type" value="Genomic_DNA"/>
</dbReference>
<feature type="region of interest" description="Disordered" evidence="1">
    <location>
        <begin position="82"/>
        <end position="137"/>
    </location>
</feature>
<organism evidence="2 3">
    <name type="scientific">Paraphoma chrysanthemicola</name>
    <dbReference type="NCBI Taxonomy" id="798071"/>
    <lineage>
        <taxon>Eukaryota</taxon>
        <taxon>Fungi</taxon>
        <taxon>Dikarya</taxon>
        <taxon>Ascomycota</taxon>
        <taxon>Pezizomycotina</taxon>
        <taxon>Dothideomycetes</taxon>
        <taxon>Pleosporomycetidae</taxon>
        <taxon>Pleosporales</taxon>
        <taxon>Pleosporineae</taxon>
        <taxon>Phaeosphaeriaceae</taxon>
        <taxon>Paraphoma</taxon>
    </lineage>
</organism>
<evidence type="ECO:0000313" key="3">
    <source>
        <dbReference type="Proteomes" id="UP000813461"/>
    </source>
</evidence>
<sequence>MAANQDSGSTTDFIVLPNIGPIPKADFAMAIEQMLGECLQGRASPNISVKTKSKYNVVLDVNGPTVDQQVVNTAKSDRKVKVEPNEEAQSHLRPLAQKPATTQEVLVSTRMPSPPHRDATPMGTPEPRKSARSKTKPNLDDLVLPAATLPENTTMALIHQTHDAAIRAVKETSLKWSPPTPDPSIPTSNAERRAYVVRLVLAFFNREDLQNMGHGRGKRWDDVKSHYPQAAVEKVCWDIVHIAERLHNEGPSFLSIHDLHMQKEIQQDCKLTFEERIQYLVKLLCFYKSKCEDFMKGAQSEEIVACPKQKLSACKINLKQNKGRAIVLKKGREANAAETAQDGQEEDFAQADSVAGDGEDLHSSGEETATAKAVSHLAEGGVTMHDADDSIIQTNEINPAATAPSSNSSELPRRTLKRGSTDTTDDECVTDTAESETKRVRVK</sequence>
<feature type="region of interest" description="Disordered" evidence="1">
    <location>
        <begin position="396"/>
        <end position="443"/>
    </location>
</feature>
<reference evidence="2" key="1">
    <citation type="journal article" date="2021" name="Nat. Commun.">
        <title>Genetic determinants of endophytism in the Arabidopsis root mycobiome.</title>
        <authorList>
            <person name="Mesny F."/>
            <person name="Miyauchi S."/>
            <person name="Thiergart T."/>
            <person name="Pickel B."/>
            <person name="Atanasova L."/>
            <person name="Karlsson M."/>
            <person name="Huettel B."/>
            <person name="Barry K.W."/>
            <person name="Haridas S."/>
            <person name="Chen C."/>
            <person name="Bauer D."/>
            <person name="Andreopoulos W."/>
            <person name="Pangilinan J."/>
            <person name="LaButti K."/>
            <person name="Riley R."/>
            <person name="Lipzen A."/>
            <person name="Clum A."/>
            <person name="Drula E."/>
            <person name="Henrissat B."/>
            <person name="Kohler A."/>
            <person name="Grigoriev I.V."/>
            <person name="Martin F.M."/>
            <person name="Hacquard S."/>
        </authorList>
    </citation>
    <scope>NUCLEOTIDE SEQUENCE</scope>
    <source>
        <strain evidence="2">MPI-SDFR-AT-0120</strain>
    </source>
</reference>
<dbReference type="Proteomes" id="UP000813461">
    <property type="component" value="Unassembled WGS sequence"/>
</dbReference>
<evidence type="ECO:0000256" key="1">
    <source>
        <dbReference type="SAM" id="MobiDB-lite"/>
    </source>
</evidence>
<evidence type="ECO:0000313" key="2">
    <source>
        <dbReference type="EMBL" id="KAH7092420.1"/>
    </source>
</evidence>